<dbReference type="InterPro" id="IPR000515">
    <property type="entry name" value="MetI-like"/>
</dbReference>
<evidence type="ECO:0000256" key="1">
    <source>
        <dbReference type="ARBA" id="ARBA00004651"/>
    </source>
</evidence>
<evidence type="ECO:0000259" key="9">
    <source>
        <dbReference type="PROSITE" id="PS50928"/>
    </source>
</evidence>
<dbReference type="Gene3D" id="1.10.3720.10">
    <property type="entry name" value="MetI-like"/>
    <property type="match status" value="2"/>
</dbReference>
<feature type="domain" description="ABC transmembrane type-1" evidence="9">
    <location>
        <begin position="66"/>
        <end position="272"/>
    </location>
</feature>
<evidence type="ECO:0000313" key="11">
    <source>
        <dbReference type="Proteomes" id="UP000249185"/>
    </source>
</evidence>
<feature type="transmembrane region" description="Helical" evidence="8">
    <location>
        <begin position="102"/>
        <end position="124"/>
    </location>
</feature>
<dbReference type="InterPro" id="IPR035906">
    <property type="entry name" value="MetI-like_sf"/>
</dbReference>
<name>A0A2W5N9L4_RHOSU</name>
<comment type="similarity">
    <text evidence="2">Belongs to the binding-protein-dependent transport system permease family. CysTW subfamily.</text>
</comment>
<feature type="transmembrane region" description="Helical" evidence="8">
    <location>
        <begin position="429"/>
        <end position="453"/>
    </location>
</feature>
<accession>A0A2W5N9L4</accession>
<evidence type="ECO:0000256" key="6">
    <source>
        <dbReference type="ARBA" id="ARBA00022989"/>
    </source>
</evidence>
<evidence type="ECO:0000313" key="10">
    <source>
        <dbReference type="EMBL" id="PZQ50182.1"/>
    </source>
</evidence>
<keyword evidence="7 8" id="KW-0472">Membrane</keyword>
<feature type="transmembrane region" description="Helical" evidence="8">
    <location>
        <begin position="12"/>
        <end position="31"/>
    </location>
</feature>
<dbReference type="CDD" id="cd06261">
    <property type="entry name" value="TM_PBP2"/>
    <property type="match status" value="2"/>
</dbReference>
<dbReference type="PANTHER" id="PTHR42929">
    <property type="entry name" value="INNER MEMBRANE ABC TRANSPORTER PERMEASE PROTEIN YDCU-RELATED-RELATED"/>
    <property type="match status" value="1"/>
</dbReference>
<evidence type="ECO:0000256" key="8">
    <source>
        <dbReference type="RuleBase" id="RU363032"/>
    </source>
</evidence>
<feature type="transmembrane region" description="Helical" evidence="8">
    <location>
        <begin position="65"/>
        <end position="90"/>
    </location>
</feature>
<dbReference type="AlphaFoldDB" id="A0A2W5N9L4"/>
<comment type="caution">
    <text evidence="10">The sequence shown here is derived from an EMBL/GenBank/DDBJ whole genome shotgun (WGS) entry which is preliminary data.</text>
</comment>
<gene>
    <name evidence="10" type="ORF">DI556_08945</name>
</gene>
<keyword evidence="6 8" id="KW-1133">Transmembrane helix</keyword>
<protein>
    <submittedName>
        <fullName evidence="10">ABC transporter permease</fullName>
    </submittedName>
</protein>
<dbReference type="PROSITE" id="PS50928">
    <property type="entry name" value="ABC_TM1"/>
    <property type="match status" value="2"/>
</dbReference>
<evidence type="ECO:0000256" key="5">
    <source>
        <dbReference type="ARBA" id="ARBA00022692"/>
    </source>
</evidence>
<evidence type="ECO:0000256" key="4">
    <source>
        <dbReference type="ARBA" id="ARBA00022475"/>
    </source>
</evidence>
<feature type="transmembrane region" description="Helical" evidence="8">
    <location>
        <begin position="339"/>
        <end position="363"/>
    </location>
</feature>
<organism evidence="10 11">
    <name type="scientific">Rhodovulum sulfidophilum</name>
    <name type="common">Rhodobacter sulfidophilus</name>
    <dbReference type="NCBI Taxonomy" id="35806"/>
    <lineage>
        <taxon>Bacteria</taxon>
        <taxon>Pseudomonadati</taxon>
        <taxon>Pseudomonadota</taxon>
        <taxon>Alphaproteobacteria</taxon>
        <taxon>Rhodobacterales</taxon>
        <taxon>Paracoccaceae</taxon>
        <taxon>Rhodovulum</taxon>
    </lineage>
</organism>
<keyword evidence="4" id="KW-1003">Cell membrane</keyword>
<evidence type="ECO:0000256" key="2">
    <source>
        <dbReference type="ARBA" id="ARBA00007069"/>
    </source>
</evidence>
<dbReference type="Pfam" id="PF00528">
    <property type="entry name" value="BPD_transp_1"/>
    <property type="match status" value="2"/>
</dbReference>
<feature type="domain" description="ABC transmembrane type-1" evidence="9">
    <location>
        <begin position="394"/>
        <end position="581"/>
    </location>
</feature>
<evidence type="ECO:0000256" key="7">
    <source>
        <dbReference type="ARBA" id="ARBA00023136"/>
    </source>
</evidence>
<dbReference type="PANTHER" id="PTHR42929:SF5">
    <property type="entry name" value="ABC TRANSPORTER PERMEASE PROTEIN"/>
    <property type="match status" value="1"/>
</dbReference>
<keyword evidence="3 8" id="KW-0813">Transport</keyword>
<dbReference type="GO" id="GO:0055085">
    <property type="term" value="P:transmembrane transport"/>
    <property type="evidence" value="ECO:0007669"/>
    <property type="project" value="InterPro"/>
</dbReference>
<feature type="transmembrane region" description="Helical" evidence="8">
    <location>
        <begin position="506"/>
        <end position="528"/>
    </location>
</feature>
<evidence type="ECO:0000256" key="3">
    <source>
        <dbReference type="ARBA" id="ARBA00022448"/>
    </source>
</evidence>
<feature type="transmembrane region" description="Helical" evidence="8">
    <location>
        <begin position="393"/>
        <end position="417"/>
    </location>
</feature>
<proteinExistence type="inferred from homology"/>
<dbReference type="SUPFAM" id="SSF161098">
    <property type="entry name" value="MetI-like"/>
    <property type="match status" value="2"/>
</dbReference>
<comment type="subcellular location">
    <subcellularLocation>
        <location evidence="1 8">Cell membrane</location>
        <topology evidence="1 8">Multi-pass membrane protein</topology>
    </subcellularLocation>
</comment>
<dbReference type="GO" id="GO:0005886">
    <property type="term" value="C:plasma membrane"/>
    <property type="evidence" value="ECO:0007669"/>
    <property type="project" value="UniProtKB-SubCell"/>
</dbReference>
<feature type="transmembrane region" description="Helical" evidence="8">
    <location>
        <begin position="249"/>
        <end position="272"/>
    </location>
</feature>
<reference evidence="10 11" key="1">
    <citation type="submission" date="2017-08" db="EMBL/GenBank/DDBJ databases">
        <title>Infants hospitalized years apart are colonized by the same room-sourced microbial strains.</title>
        <authorList>
            <person name="Brooks B."/>
            <person name="Olm M.R."/>
            <person name="Firek B.A."/>
            <person name="Baker R."/>
            <person name="Thomas B.C."/>
            <person name="Morowitz M.J."/>
            <person name="Banfield J.F."/>
        </authorList>
    </citation>
    <scope>NUCLEOTIDE SEQUENCE [LARGE SCALE GENOMIC DNA]</scope>
    <source>
        <strain evidence="10">S2_005_002_R2_34</strain>
    </source>
</reference>
<feature type="transmembrane region" description="Helical" evidence="8">
    <location>
        <begin position="564"/>
        <end position="586"/>
    </location>
</feature>
<feature type="transmembrane region" description="Helical" evidence="8">
    <location>
        <begin position="151"/>
        <end position="175"/>
    </location>
</feature>
<sequence>MIAAGKAALRNAPVVLAILPAVAFLTVFLLVPVAQMLGLSLFAADGSPTLSNFARLFESTVYMRVLWNSVLTATMTALFCVVIAYPVAYLLSTARPGTRAALLIWVLLPLWTSFLVRAVAWILILGDQGVLNSGLKAIGLIDEPFRMINTFFGVLVGTVHAMVPIAVMMMLSVMATIDRDLGHASATLGARGAQSFWRVFFPLSLPGVVAAALIVFVNALGFFVASQLLGGVRDMMISQLIIQQIEEVFDLSFAGALGAVLLFTTLLIIALFDRVLGLTSLTGDHSRLEKNRARGKSALGRVGTGLTDLAGDVCAAIGEAADRLFRRRPRGADKARRPILALTVGCVIVFIAAPAFILIPASFSETPFLSWPPRGFTLEWYQGFFTSPAWSAALFRSIVVGFLTAMCAMAIGVPAAYVLGRRSFPGKPLLLTFILIPVVLPSIIIGVGLFYLYSRIGLLQTTAGLVLGHTVFALPYVVITAMAALRTYDDRLDQAASTLGASRLTTFRLISFPLMRMGMASAFLFAFVQSFDELSVALFVASPTMPTLPRQLWAEALYRLSPTLAAASTVMILIVALPIVASQLSGRLRTARERRRNDR</sequence>
<dbReference type="Proteomes" id="UP000249185">
    <property type="component" value="Unassembled WGS sequence"/>
</dbReference>
<feature type="transmembrane region" description="Helical" evidence="8">
    <location>
        <begin position="465"/>
        <end position="485"/>
    </location>
</feature>
<keyword evidence="5 8" id="KW-0812">Transmembrane</keyword>
<dbReference type="EMBL" id="QFPW01000005">
    <property type="protein sequence ID" value="PZQ50182.1"/>
    <property type="molecule type" value="Genomic_DNA"/>
</dbReference>
<feature type="transmembrane region" description="Helical" evidence="8">
    <location>
        <begin position="196"/>
        <end position="229"/>
    </location>
</feature>